<evidence type="ECO:0000256" key="5">
    <source>
        <dbReference type="ARBA" id="ARBA00022691"/>
    </source>
</evidence>
<keyword evidence="8" id="KW-1185">Reference proteome</keyword>
<evidence type="ECO:0000313" key="8">
    <source>
        <dbReference type="Proteomes" id="UP000000272"/>
    </source>
</evidence>
<dbReference type="GO" id="GO:0008276">
    <property type="term" value="F:protein methyltransferase activity"/>
    <property type="evidence" value="ECO:0007669"/>
    <property type="project" value="InterPro"/>
</dbReference>
<dbReference type="GO" id="GO:0000179">
    <property type="term" value="F:rRNA (adenine-N6,N6-)-dimethyltransferase activity"/>
    <property type="evidence" value="ECO:0007669"/>
    <property type="project" value="InterPro"/>
</dbReference>
<evidence type="ECO:0000313" key="7">
    <source>
        <dbReference type="EMBL" id="ADL07094.1"/>
    </source>
</evidence>
<dbReference type="InterPro" id="IPR029063">
    <property type="entry name" value="SAM-dependent_MTases_sf"/>
</dbReference>
<dbReference type="Pfam" id="PF02475">
    <property type="entry name" value="TRM5-TYW2_MTfase"/>
    <property type="match status" value="1"/>
</dbReference>
<dbReference type="UniPathway" id="UPA00148"/>
<dbReference type="PROSITE" id="PS01131">
    <property type="entry name" value="RRNA_A_DIMETH"/>
    <property type="match status" value="1"/>
</dbReference>
<evidence type="ECO:0000256" key="1">
    <source>
        <dbReference type="ARBA" id="ARBA00004953"/>
    </source>
</evidence>
<evidence type="ECO:0000256" key="3">
    <source>
        <dbReference type="ARBA" id="ARBA00022603"/>
    </source>
</evidence>
<dbReference type="EMBL" id="CP002131">
    <property type="protein sequence ID" value="ADL07094.1"/>
    <property type="molecule type" value="Genomic_DNA"/>
</dbReference>
<dbReference type="SUPFAM" id="SSF53335">
    <property type="entry name" value="S-adenosyl-L-methionine-dependent methyltransferases"/>
    <property type="match status" value="1"/>
</dbReference>
<comment type="pathway">
    <text evidence="1">Cofactor biosynthesis; adenosylcobalamin biosynthesis.</text>
</comment>
<dbReference type="InterPro" id="IPR050714">
    <property type="entry name" value="Cobalamin_biosynth_MTase"/>
</dbReference>
<protein>
    <submittedName>
        <fullName evidence="7">Precorrin-6Y C5,15-methyltransferase (Decarboxylating), CbiT subunit</fullName>
    </submittedName>
</protein>
<dbReference type="HOGENOM" id="CLU_094143_0_0_9"/>
<feature type="domain" description="TRM5/TYW2-like methyltransferase" evidence="6">
    <location>
        <begin position="34"/>
        <end position="145"/>
    </location>
</feature>
<dbReference type="PANTHER" id="PTHR43182">
    <property type="entry name" value="COBALT-PRECORRIN-6B C(15)-METHYLTRANSFERASE (DECARBOXYLATING)"/>
    <property type="match status" value="1"/>
</dbReference>
<dbReference type="OrthoDB" id="9780707at2"/>
<dbReference type="InterPro" id="IPR056743">
    <property type="entry name" value="TRM5-TYW2-like_MTfase"/>
</dbReference>
<proteinExistence type="predicted"/>
<dbReference type="NCBIfam" id="TIGR02469">
    <property type="entry name" value="CbiT"/>
    <property type="match status" value="1"/>
</dbReference>
<evidence type="ECO:0000256" key="4">
    <source>
        <dbReference type="ARBA" id="ARBA00022679"/>
    </source>
</evidence>
<dbReference type="GO" id="GO:0009236">
    <property type="term" value="P:cobalamin biosynthetic process"/>
    <property type="evidence" value="ECO:0007669"/>
    <property type="project" value="UniProtKB-UniPathway"/>
</dbReference>
<dbReference type="AlphaFoldDB" id="D9S0T0"/>
<evidence type="ECO:0000259" key="6">
    <source>
        <dbReference type="Pfam" id="PF02475"/>
    </source>
</evidence>
<dbReference type="CDD" id="cd02440">
    <property type="entry name" value="AdoMet_MTases"/>
    <property type="match status" value="1"/>
</dbReference>
<dbReference type="eggNOG" id="COG2242">
    <property type="taxonomic scope" value="Bacteria"/>
</dbReference>
<organism evidence="7 8">
    <name type="scientific">Thermosediminibacter oceani (strain ATCC BAA-1034 / DSM 16646 / JW/IW-1228P)</name>
    <dbReference type="NCBI Taxonomy" id="555079"/>
    <lineage>
        <taxon>Bacteria</taxon>
        <taxon>Bacillati</taxon>
        <taxon>Bacillota</taxon>
        <taxon>Clostridia</taxon>
        <taxon>Thermosediminibacterales</taxon>
        <taxon>Thermosediminibacteraceae</taxon>
        <taxon>Thermosediminibacter</taxon>
    </lineage>
</organism>
<gene>
    <name evidence="7" type="ordered locus">Toce_0313</name>
</gene>
<dbReference type="Gene3D" id="3.40.50.150">
    <property type="entry name" value="Vaccinia Virus protein VP39"/>
    <property type="match status" value="1"/>
</dbReference>
<name>D9S0T0_THEOJ</name>
<dbReference type="InterPro" id="IPR014008">
    <property type="entry name" value="Cbl_synth_MTase_CbiT"/>
</dbReference>
<dbReference type="KEGG" id="toc:Toce_0313"/>
<keyword evidence="3" id="KW-0489">Methyltransferase</keyword>
<keyword evidence="5" id="KW-0949">S-adenosyl-L-methionine</keyword>
<dbReference type="PANTHER" id="PTHR43182:SF1">
    <property type="entry name" value="COBALT-PRECORRIN-7 C(5)-METHYLTRANSFERASE"/>
    <property type="match status" value="1"/>
</dbReference>
<accession>D9S0T0</accession>
<keyword evidence="4" id="KW-0808">Transferase</keyword>
<reference evidence="7 8" key="1">
    <citation type="journal article" date="2010" name="Stand. Genomic Sci.">
        <title>Complete genome sequence of Thermosediminibacter oceani type strain (JW/IW-1228P).</title>
        <authorList>
            <person name="Pitluck S."/>
            <person name="Yasawong M."/>
            <person name="Munk C."/>
            <person name="Nolan M."/>
            <person name="Lapidus A."/>
            <person name="Lucas S."/>
            <person name="Glavina Del Rio T."/>
            <person name="Tice H."/>
            <person name="Cheng J.F."/>
            <person name="Bruce D."/>
            <person name="Detter C."/>
            <person name="Tapia R."/>
            <person name="Han C."/>
            <person name="Goodwin L."/>
            <person name="Liolios K."/>
            <person name="Ivanova N."/>
            <person name="Mavromatis K."/>
            <person name="Mikhailova N."/>
            <person name="Pati A."/>
            <person name="Chen A."/>
            <person name="Palaniappan K."/>
            <person name="Land M."/>
            <person name="Hauser L."/>
            <person name="Chang Y.J."/>
            <person name="Jeffries C.D."/>
            <person name="Rohde M."/>
            <person name="Spring S."/>
            <person name="Sikorski J."/>
            <person name="Goker M."/>
            <person name="Woyke T."/>
            <person name="Bristow J."/>
            <person name="Eisen J.A."/>
            <person name="Markowitz V."/>
            <person name="Hugenholtz P."/>
            <person name="Kyrpides N.C."/>
            <person name="Klenk H.P."/>
        </authorList>
    </citation>
    <scope>NUCLEOTIDE SEQUENCE [LARGE SCALE GENOMIC DNA]</scope>
    <source>
        <strain evidence="8">ATCC BAA-1034 / DSM 16646 / JW/IW-1228P</strain>
    </source>
</reference>
<evidence type="ECO:0000256" key="2">
    <source>
        <dbReference type="ARBA" id="ARBA00022573"/>
    </source>
</evidence>
<keyword evidence="2" id="KW-0169">Cobalamin biosynthesis</keyword>
<dbReference type="STRING" id="555079.Toce_0313"/>
<dbReference type="InterPro" id="IPR020596">
    <property type="entry name" value="rRNA_Ade_Mease_Trfase_CS"/>
</dbReference>
<dbReference type="Proteomes" id="UP000000272">
    <property type="component" value="Chromosome"/>
</dbReference>
<sequence length="202" mass="21795">MWEYGIGIPDDLFLRGDVPMTKEETRVISLAKMRLKKNSVVWDIGAGTGSVSVEAALFCSEGRVFAVEKDKAALGLIVENARKFGATNLVPVPGEAPEALENLPDPDRIFIGGTGERTADVLKAASSRLKKDGVMVINAVTVETVYAATGLLEGEGFEWDLLLVNIASSRKAGQKHMMIARNPVFIITARPMGRDFENGECA</sequence>